<accession>A0AAX3EGS5</accession>
<dbReference type="InterPro" id="IPR003709">
    <property type="entry name" value="VanY-like_core_dom"/>
</dbReference>
<dbReference type="Proteomes" id="UP001163293">
    <property type="component" value="Chromosome"/>
</dbReference>
<dbReference type="PANTHER" id="PTHR34385">
    <property type="entry name" value="D-ALANYL-D-ALANINE CARBOXYPEPTIDASE"/>
    <property type="match status" value="1"/>
</dbReference>
<dbReference type="GeneID" id="79883372"/>
<dbReference type="PANTHER" id="PTHR34385:SF1">
    <property type="entry name" value="PEPTIDOGLYCAN L-ALANYL-D-GLUTAMATE ENDOPEPTIDASE CWLK"/>
    <property type="match status" value="1"/>
</dbReference>
<dbReference type="GO" id="GO:0008233">
    <property type="term" value="F:peptidase activity"/>
    <property type="evidence" value="ECO:0007669"/>
    <property type="project" value="InterPro"/>
</dbReference>
<dbReference type="InterPro" id="IPR006311">
    <property type="entry name" value="TAT_signal"/>
</dbReference>
<dbReference type="InterPro" id="IPR052179">
    <property type="entry name" value="DD-CPase-like"/>
</dbReference>
<protein>
    <submittedName>
        <fullName evidence="3">M15 family metallopeptidase</fullName>
    </submittedName>
</protein>
<dbReference type="RefSeq" id="WP_069696810.1">
    <property type="nucleotide sequence ID" value="NZ_CP014574.1"/>
</dbReference>
<reference evidence="3" key="1">
    <citation type="submission" date="2022-07" db="EMBL/GenBank/DDBJ databases">
        <authorList>
            <person name="Wu T."/>
        </authorList>
    </citation>
    <scope>NUCLEOTIDE SEQUENCE</scope>
    <source>
        <strain evidence="3">SD-1</strain>
    </source>
</reference>
<dbReference type="Gene3D" id="3.30.1380.10">
    <property type="match status" value="1"/>
</dbReference>
<dbReference type="InterPro" id="IPR009045">
    <property type="entry name" value="Zn_M74/Hedgehog-like"/>
</dbReference>
<feature type="domain" description="D-alanyl-D-alanine carboxypeptidase-like core" evidence="2">
    <location>
        <begin position="119"/>
        <end position="248"/>
    </location>
</feature>
<keyword evidence="1" id="KW-0732">Signal</keyword>
<organism evidence="3 4">
    <name type="scientific">Paenarthrobacter ureafaciens</name>
    <dbReference type="NCBI Taxonomy" id="37931"/>
    <lineage>
        <taxon>Bacteria</taxon>
        <taxon>Bacillati</taxon>
        <taxon>Actinomycetota</taxon>
        <taxon>Actinomycetes</taxon>
        <taxon>Micrococcales</taxon>
        <taxon>Micrococcaceae</taxon>
        <taxon>Paenarthrobacter</taxon>
    </lineage>
</organism>
<keyword evidence="4" id="KW-1185">Reference proteome</keyword>
<evidence type="ECO:0000313" key="3">
    <source>
        <dbReference type="EMBL" id="UYV97189.1"/>
    </source>
</evidence>
<dbReference type="AlphaFoldDB" id="A0AAX3EGS5"/>
<sequence length="517" mass="54048">MQLHDHRARAAIVRRRLVGLAAGLAVVAGSAAVAAPADATAAASASAAHMTPARVGAMPNAAPPSSVAKAALPATVNPLPSVDPISDPASFSVLVNKSRPLNPASYAPGDLINARGSGQYLRAEAAAWLNGLFQGAADAGTGGLSIVSGYRSYAQQQQVYAYYVSIYGQAYADTISARPGYSEHQTGLAVDVGNQNGSCGLSTCFGDTVAGRWVAANAHKYGFIVRYPNGYTGTTGYSYEPWHLRYVGVALATDMNRRGYATMEQYFAGNPAAAASIKSGADLVAADSSGRLLRYPATAVGSYAAPVQIGSGWTGLKQGFVVDWDIDGVYDILAQWNNGVLGVYRGLPGGGFAGQVVVGNGGWDRMTITVGKWSHAHPRPSVVGYFPDGVLRYYPNTFGGALSGPQVIGTGWNGLELTMADWEGDGANDIIARRSSGALINYRGDGWAGFYGPAMTVGTGWQYMRVLTPSFGLTGAGTRGITAQTMEGNLYNYGLGRGQWTTYAQVGSGWNSLKLFK</sequence>
<evidence type="ECO:0000313" key="4">
    <source>
        <dbReference type="Proteomes" id="UP001163293"/>
    </source>
</evidence>
<dbReference type="EMBL" id="CP101185">
    <property type="protein sequence ID" value="UYV97189.1"/>
    <property type="molecule type" value="Genomic_DNA"/>
</dbReference>
<dbReference type="SUPFAM" id="SSF89372">
    <property type="entry name" value="Fucose-specific lectin"/>
    <property type="match status" value="1"/>
</dbReference>
<dbReference type="PROSITE" id="PS51318">
    <property type="entry name" value="TAT"/>
    <property type="match status" value="1"/>
</dbReference>
<feature type="chain" id="PRO_5043365461" evidence="1">
    <location>
        <begin position="35"/>
        <end position="517"/>
    </location>
</feature>
<gene>
    <name evidence="3" type="ORF">NL394_19430</name>
</gene>
<evidence type="ECO:0000259" key="2">
    <source>
        <dbReference type="Pfam" id="PF02557"/>
    </source>
</evidence>
<dbReference type="GO" id="GO:0006508">
    <property type="term" value="P:proteolysis"/>
    <property type="evidence" value="ECO:0007669"/>
    <property type="project" value="InterPro"/>
</dbReference>
<dbReference type="CDD" id="cd14852">
    <property type="entry name" value="LD-carboxypeptidase"/>
    <property type="match status" value="1"/>
</dbReference>
<feature type="signal peptide" evidence="1">
    <location>
        <begin position="1"/>
        <end position="34"/>
    </location>
</feature>
<dbReference type="InterPro" id="IPR058193">
    <property type="entry name" value="VanY/YodJ_core_dom"/>
</dbReference>
<name>A0AAX3EGS5_PAEUR</name>
<dbReference type="Pfam" id="PF02557">
    <property type="entry name" value="VanY"/>
    <property type="match status" value="1"/>
</dbReference>
<evidence type="ECO:0000256" key="1">
    <source>
        <dbReference type="SAM" id="SignalP"/>
    </source>
</evidence>
<proteinExistence type="predicted"/>
<dbReference type="SUPFAM" id="SSF55166">
    <property type="entry name" value="Hedgehog/DD-peptidase"/>
    <property type="match status" value="1"/>
</dbReference>